<evidence type="ECO:0000259" key="1">
    <source>
        <dbReference type="PROSITE" id="PS50126"/>
    </source>
</evidence>
<dbReference type="RefSeq" id="WP_090092369.1">
    <property type="nucleotide sequence ID" value="NZ_CBCRVU010000002.1"/>
</dbReference>
<feature type="domain" description="S1 motif" evidence="1">
    <location>
        <begin position="6"/>
        <end position="72"/>
    </location>
</feature>
<dbReference type="Proteomes" id="UP000199599">
    <property type="component" value="Unassembled WGS sequence"/>
</dbReference>
<dbReference type="InterPro" id="IPR012340">
    <property type="entry name" value="NA-bd_OB-fold"/>
</dbReference>
<dbReference type="STRING" id="1505723.SAMN04487792_0430"/>
<dbReference type="Gene3D" id="2.40.50.140">
    <property type="entry name" value="Nucleic acid-binding proteins"/>
    <property type="match status" value="1"/>
</dbReference>
<reference evidence="3" key="1">
    <citation type="submission" date="2016-10" db="EMBL/GenBank/DDBJ databases">
        <authorList>
            <person name="Varghese N."/>
            <person name="Submissions S."/>
        </authorList>
    </citation>
    <scope>NUCLEOTIDE SEQUENCE [LARGE SCALE GENOMIC DNA]</scope>
    <source>
        <strain evidence="3">R-53102</strain>
    </source>
</reference>
<proteinExistence type="predicted"/>
<sequence length="121" mass="13935">MKYQVGQRITGVINKITDLGIFVTLPKNKIGLIHHKDFGANWLHERQNYHSGQAIRVVVIHNYRGKISLSKMRVNDSQLIDQTNEFLQTKKENFLSVLAETVSNSQTEIKKLEQELVIYAN</sequence>
<evidence type="ECO:0000313" key="2">
    <source>
        <dbReference type="EMBL" id="SFD35368.1"/>
    </source>
</evidence>
<dbReference type="PROSITE" id="PS50126">
    <property type="entry name" value="S1"/>
    <property type="match status" value="1"/>
</dbReference>
<dbReference type="Pfam" id="PF00575">
    <property type="entry name" value="S1"/>
    <property type="match status" value="1"/>
</dbReference>
<dbReference type="InterPro" id="IPR003029">
    <property type="entry name" value="S1_domain"/>
</dbReference>
<protein>
    <submittedName>
        <fullName evidence="2">S1 RNA binding domain-containing protein</fullName>
    </submittedName>
</protein>
<dbReference type="GO" id="GO:0003676">
    <property type="term" value="F:nucleic acid binding"/>
    <property type="evidence" value="ECO:0007669"/>
    <property type="project" value="InterPro"/>
</dbReference>
<gene>
    <name evidence="2" type="ORF">SAMN04487792_0430</name>
</gene>
<dbReference type="EMBL" id="FOMN01000002">
    <property type="protein sequence ID" value="SFD35368.1"/>
    <property type="molecule type" value="Genomic_DNA"/>
</dbReference>
<evidence type="ECO:0000313" key="3">
    <source>
        <dbReference type="Proteomes" id="UP000199599"/>
    </source>
</evidence>
<organism evidence="2 3">
    <name type="scientific">Lactobacillus bombicola</name>
    <dbReference type="NCBI Taxonomy" id="1505723"/>
    <lineage>
        <taxon>Bacteria</taxon>
        <taxon>Bacillati</taxon>
        <taxon>Bacillota</taxon>
        <taxon>Bacilli</taxon>
        <taxon>Lactobacillales</taxon>
        <taxon>Lactobacillaceae</taxon>
        <taxon>Lactobacillus</taxon>
    </lineage>
</organism>
<dbReference type="SUPFAM" id="SSF50249">
    <property type="entry name" value="Nucleic acid-binding proteins"/>
    <property type="match status" value="1"/>
</dbReference>
<name>A0A1I1RT20_9LACO</name>
<dbReference type="AlphaFoldDB" id="A0A1I1RT20"/>
<dbReference type="SMART" id="SM00316">
    <property type="entry name" value="S1"/>
    <property type="match status" value="1"/>
</dbReference>
<accession>A0A1I1RT20</accession>